<protein>
    <recommendedName>
        <fullName evidence="2">DUF5979 domain-containing protein</fullName>
    </recommendedName>
</protein>
<evidence type="ECO:0000313" key="3">
    <source>
        <dbReference type="EMBL" id="HJC15740.1"/>
    </source>
</evidence>
<organism evidence="3 4">
    <name type="scientific">Candidatus Fusicatenibacter intestinigallinarum</name>
    <dbReference type="NCBI Taxonomy" id="2838598"/>
    <lineage>
        <taxon>Bacteria</taxon>
        <taxon>Bacillati</taxon>
        <taxon>Bacillota</taxon>
        <taxon>Clostridia</taxon>
        <taxon>Lachnospirales</taxon>
        <taxon>Lachnospiraceae</taxon>
        <taxon>Fusicatenibacter</taxon>
    </lineage>
</organism>
<dbReference type="AlphaFoldDB" id="A0A9D2NAZ7"/>
<sequence length="334" mass="35964">MNKMKLRKKYLAGFLAAAAVVTGVAAVPAYAARDVEVDRMCSLTVSIGEEGSYIEDLERTRWEVRLYRIASVDAKGEYTATEGFESLEDGIDGVTAAADWDTVAAGAQEIILSAEGEDAGSEADAVITMADGEGTVQDLSTGLYILLSETAETALYEYTFQPAVALLPGPEYEGNETTSQGDWIYDQTTVLKYEQEPRYGSLRVVKTLDNYNAALGPVTFVFQIEGVDEHGETVYSNVLATTHSAAGTQSAVAEQIPAGTHVTVTEVYSGASYELVSEGTQTGVIAADEELSMEFSNTYDNELVPGYGAVNNFQYDENSGWQWNRTDGNAAQSE</sequence>
<comment type="caution">
    <text evidence="3">The sequence shown here is derived from an EMBL/GenBank/DDBJ whole genome shotgun (WGS) entry which is preliminary data.</text>
</comment>
<dbReference type="Pfam" id="PF19407">
    <property type="entry name" value="DUF5979"/>
    <property type="match status" value="1"/>
</dbReference>
<dbReference type="Proteomes" id="UP000823849">
    <property type="component" value="Unassembled WGS sequence"/>
</dbReference>
<dbReference type="Gene3D" id="2.60.40.10">
    <property type="entry name" value="Immunoglobulins"/>
    <property type="match status" value="1"/>
</dbReference>
<reference evidence="3" key="2">
    <citation type="submission" date="2021-04" db="EMBL/GenBank/DDBJ databases">
        <authorList>
            <person name="Gilroy R."/>
        </authorList>
    </citation>
    <scope>NUCLEOTIDE SEQUENCE</scope>
    <source>
        <strain evidence="3">CHK185-5351</strain>
    </source>
</reference>
<name>A0A9D2NAZ7_9FIRM</name>
<feature type="domain" description="DUF5979" evidence="2">
    <location>
        <begin position="202"/>
        <end position="300"/>
    </location>
</feature>
<evidence type="ECO:0000313" key="4">
    <source>
        <dbReference type="Proteomes" id="UP000823849"/>
    </source>
</evidence>
<gene>
    <name evidence="3" type="ORF">H9705_07945</name>
</gene>
<dbReference type="InterPro" id="IPR013783">
    <property type="entry name" value="Ig-like_fold"/>
</dbReference>
<feature type="chain" id="PRO_5039389166" description="DUF5979 domain-containing protein" evidence="1">
    <location>
        <begin position="32"/>
        <end position="334"/>
    </location>
</feature>
<reference evidence="3" key="1">
    <citation type="journal article" date="2021" name="PeerJ">
        <title>Extensive microbial diversity within the chicken gut microbiome revealed by metagenomics and culture.</title>
        <authorList>
            <person name="Gilroy R."/>
            <person name="Ravi A."/>
            <person name="Getino M."/>
            <person name="Pursley I."/>
            <person name="Horton D.L."/>
            <person name="Alikhan N.F."/>
            <person name="Baker D."/>
            <person name="Gharbi K."/>
            <person name="Hall N."/>
            <person name="Watson M."/>
            <person name="Adriaenssens E.M."/>
            <person name="Foster-Nyarko E."/>
            <person name="Jarju S."/>
            <person name="Secka A."/>
            <person name="Antonio M."/>
            <person name="Oren A."/>
            <person name="Chaudhuri R.R."/>
            <person name="La Ragione R."/>
            <person name="Hildebrand F."/>
            <person name="Pallen M.J."/>
        </authorList>
    </citation>
    <scope>NUCLEOTIDE SEQUENCE</scope>
    <source>
        <strain evidence="3">CHK185-5351</strain>
    </source>
</reference>
<accession>A0A9D2NAZ7</accession>
<evidence type="ECO:0000259" key="2">
    <source>
        <dbReference type="Pfam" id="PF19407"/>
    </source>
</evidence>
<feature type="signal peptide" evidence="1">
    <location>
        <begin position="1"/>
        <end position="31"/>
    </location>
</feature>
<dbReference type="InterPro" id="IPR046022">
    <property type="entry name" value="DUF5979"/>
</dbReference>
<dbReference type="EMBL" id="DWWU01000034">
    <property type="protein sequence ID" value="HJC15740.1"/>
    <property type="molecule type" value="Genomic_DNA"/>
</dbReference>
<evidence type="ECO:0000256" key="1">
    <source>
        <dbReference type="SAM" id="SignalP"/>
    </source>
</evidence>
<keyword evidence="1" id="KW-0732">Signal</keyword>
<proteinExistence type="predicted"/>